<comment type="caution">
    <text evidence="1">The sequence shown here is derived from an EMBL/GenBank/DDBJ whole genome shotgun (WGS) entry which is preliminary data.</text>
</comment>
<protein>
    <submittedName>
        <fullName evidence="1">Uncharacterized protein</fullName>
    </submittedName>
</protein>
<evidence type="ECO:0000313" key="1">
    <source>
        <dbReference type="EMBL" id="KAL0470455.1"/>
    </source>
</evidence>
<organism evidence="1 2">
    <name type="scientific">Neurospora intermedia</name>
    <dbReference type="NCBI Taxonomy" id="5142"/>
    <lineage>
        <taxon>Eukaryota</taxon>
        <taxon>Fungi</taxon>
        <taxon>Dikarya</taxon>
        <taxon>Ascomycota</taxon>
        <taxon>Pezizomycotina</taxon>
        <taxon>Sordariomycetes</taxon>
        <taxon>Sordariomycetidae</taxon>
        <taxon>Sordariales</taxon>
        <taxon>Sordariaceae</taxon>
        <taxon>Neurospora</taxon>
    </lineage>
</organism>
<evidence type="ECO:0000313" key="2">
    <source>
        <dbReference type="Proteomes" id="UP001451303"/>
    </source>
</evidence>
<keyword evidence="2" id="KW-1185">Reference proteome</keyword>
<reference evidence="1 2" key="1">
    <citation type="submission" date="2023-09" db="EMBL/GenBank/DDBJ databases">
        <title>Multi-omics analysis of a traditional fermented food reveals byproduct-associated fungal strains for waste-to-food upcycling.</title>
        <authorList>
            <consortium name="Lawrence Berkeley National Laboratory"/>
            <person name="Rekdal V.M."/>
            <person name="Villalobos-Escobedo J.M."/>
            <person name="Rodriguez-Valeron N."/>
            <person name="Garcia M.O."/>
            <person name="Vasquez D.P."/>
            <person name="Damayanti I."/>
            <person name="Sorensen P.M."/>
            <person name="Baidoo E.E."/>
            <person name="De Carvalho A.C."/>
            <person name="Riley R."/>
            <person name="Lipzen A."/>
            <person name="He G."/>
            <person name="Yan M."/>
            <person name="Haridas S."/>
            <person name="Daum C."/>
            <person name="Yoshinaga Y."/>
            <person name="Ng V."/>
            <person name="Grigoriev I.V."/>
            <person name="Munk R."/>
            <person name="Nuraida L."/>
            <person name="Wijaya C.H."/>
            <person name="Morales P.-C."/>
            <person name="Keasling J.D."/>
        </authorList>
    </citation>
    <scope>NUCLEOTIDE SEQUENCE [LARGE SCALE GENOMIC DNA]</scope>
    <source>
        <strain evidence="1 2">FGSC 2613</strain>
    </source>
</reference>
<dbReference type="Proteomes" id="UP001451303">
    <property type="component" value="Unassembled WGS sequence"/>
</dbReference>
<gene>
    <name evidence="1" type="ORF">QR685DRAFT_254500</name>
</gene>
<dbReference type="EMBL" id="JAVLET010000004">
    <property type="protein sequence ID" value="KAL0470455.1"/>
    <property type="molecule type" value="Genomic_DNA"/>
</dbReference>
<accession>A0ABR3DCR9</accession>
<sequence>MSPSIPLRISGYKEAFARPLMENKKVANVNPTAIPQSLRETLEEKGFQSPDQLSHQIRTVTVRARDRFAAANDETFN</sequence>
<proteinExistence type="predicted"/>
<name>A0ABR3DCR9_NEUIN</name>